<sequence length="79" mass="9196">MIQRLSEPVTVTFSTHPLFLTWKNRDYPLTQLGLHHTFRDGSTLHHVFSVAGDDLFFRLDLNSRTLRWTLEEVSDGLPD</sequence>
<dbReference type="EMBL" id="MFAK01000005">
    <property type="protein sequence ID" value="OGD75407.1"/>
    <property type="molecule type" value="Genomic_DNA"/>
</dbReference>
<dbReference type="Proteomes" id="UP000176191">
    <property type="component" value="Unassembled WGS sequence"/>
</dbReference>
<evidence type="ECO:0000313" key="2">
    <source>
        <dbReference type="Proteomes" id="UP000176191"/>
    </source>
</evidence>
<accession>A0A1F5F6Y6</accession>
<proteinExistence type="predicted"/>
<name>A0A1F5F6Y6_9BACT</name>
<reference evidence="1 2" key="1">
    <citation type="journal article" date="2016" name="Nat. Commun.">
        <title>Thousands of microbial genomes shed light on interconnected biogeochemical processes in an aquifer system.</title>
        <authorList>
            <person name="Anantharaman K."/>
            <person name="Brown C.T."/>
            <person name="Hug L.A."/>
            <person name="Sharon I."/>
            <person name="Castelle C.J."/>
            <person name="Probst A.J."/>
            <person name="Thomas B.C."/>
            <person name="Singh A."/>
            <person name="Wilkins M.J."/>
            <person name="Karaoz U."/>
            <person name="Brodie E.L."/>
            <person name="Williams K.H."/>
            <person name="Hubbard S.S."/>
            <person name="Banfield J.F."/>
        </authorList>
    </citation>
    <scope>NUCLEOTIDE SEQUENCE [LARGE SCALE GENOMIC DNA]</scope>
</reference>
<evidence type="ECO:0000313" key="1">
    <source>
        <dbReference type="EMBL" id="OGD75407.1"/>
    </source>
</evidence>
<gene>
    <name evidence="1" type="ORF">A2228_00855</name>
</gene>
<organism evidence="1 2">
    <name type="scientific">Candidatus Collierbacteria bacterium RIFOXYA2_FULL_46_10</name>
    <dbReference type="NCBI Taxonomy" id="1817726"/>
    <lineage>
        <taxon>Bacteria</taxon>
        <taxon>Candidatus Collieribacteriota</taxon>
    </lineage>
</organism>
<protein>
    <submittedName>
        <fullName evidence="1">Uncharacterized protein</fullName>
    </submittedName>
</protein>
<dbReference type="AlphaFoldDB" id="A0A1F5F6Y6"/>
<comment type="caution">
    <text evidence="1">The sequence shown here is derived from an EMBL/GenBank/DDBJ whole genome shotgun (WGS) entry which is preliminary data.</text>
</comment>